<feature type="non-terminal residue" evidence="1">
    <location>
        <position position="1"/>
    </location>
</feature>
<keyword evidence="2" id="KW-1185">Reference proteome</keyword>
<dbReference type="Proteomes" id="UP000008744">
    <property type="component" value="Unassembled WGS sequence"/>
</dbReference>
<evidence type="ECO:0000313" key="2">
    <source>
        <dbReference type="Proteomes" id="UP000008744"/>
    </source>
</evidence>
<dbReference type="HOGENOM" id="CLU_2874246_0_0_1"/>
<accession>B4ISJ2</accession>
<protein>
    <submittedName>
        <fullName evidence="1">GL15412</fullName>
    </submittedName>
</protein>
<dbReference type="EMBL" id="CH700517">
    <property type="protein sequence ID" value="EDW26085.1"/>
    <property type="molecule type" value="Genomic_DNA"/>
</dbReference>
<proteinExistence type="predicted"/>
<dbReference type="AlphaFoldDB" id="B4ISJ2"/>
<sequence>SWMVIVPRIAYQQHNIVTETGCCGCADHSMQIQNSSLQILHQFDAHQWQRRHHLGELSGHGGEF</sequence>
<reference evidence="1 2" key="1">
    <citation type="journal article" date="2007" name="Nature">
        <title>Evolution of genes and genomes on the Drosophila phylogeny.</title>
        <authorList>
            <consortium name="Drosophila 12 Genomes Consortium"/>
            <person name="Clark A.G."/>
            <person name="Eisen M.B."/>
            <person name="Smith D.R."/>
            <person name="Bergman C.M."/>
            <person name="Oliver B."/>
            <person name="Markow T.A."/>
            <person name="Kaufman T.C."/>
            <person name="Kellis M."/>
            <person name="Gelbart W."/>
            <person name="Iyer V.N."/>
            <person name="Pollard D.A."/>
            <person name="Sackton T.B."/>
            <person name="Larracuente A.M."/>
            <person name="Singh N.D."/>
            <person name="Abad J.P."/>
            <person name="Abt D.N."/>
            <person name="Adryan B."/>
            <person name="Aguade M."/>
            <person name="Akashi H."/>
            <person name="Anderson W.W."/>
            <person name="Aquadro C.F."/>
            <person name="Ardell D.H."/>
            <person name="Arguello R."/>
            <person name="Artieri C.G."/>
            <person name="Barbash D.A."/>
            <person name="Barker D."/>
            <person name="Barsanti P."/>
            <person name="Batterham P."/>
            <person name="Batzoglou S."/>
            <person name="Begun D."/>
            <person name="Bhutkar A."/>
            <person name="Blanco E."/>
            <person name="Bosak S.A."/>
            <person name="Bradley R.K."/>
            <person name="Brand A.D."/>
            <person name="Brent M.R."/>
            <person name="Brooks A.N."/>
            <person name="Brown R.H."/>
            <person name="Butlin R.K."/>
            <person name="Caggese C."/>
            <person name="Calvi B.R."/>
            <person name="Bernardo de Carvalho A."/>
            <person name="Caspi A."/>
            <person name="Castrezana S."/>
            <person name="Celniker S.E."/>
            <person name="Chang J.L."/>
            <person name="Chapple C."/>
            <person name="Chatterji S."/>
            <person name="Chinwalla A."/>
            <person name="Civetta A."/>
            <person name="Clifton S.W."/>
            <person name="Comeron J.M."/>
            <person name="Costello J.C."/>
            <person name="Coyne J.A."/>
            <person name="Daub J."/>
            <person name="David R.G."/>
            <person name="Delcher A.L."/>
            <person name="Delehaunty K."/>
            <person name="Do C.B."/>
            <person name="Ebling H."/>
            <person name="Edwards K."/>
            <person name="Eickbush T."/>
            <person name="Evans J.D."/>
            <person name="Filipski A."/>
            <person name="Findeiss S."/>
            <person name="Freyhult E."/>
            <person name="Fulton L."/>
            <person name="Fulton R."/>
            <person name="Garcia A.C."/>
            <person name="Gardiner A."/>
            <person name="Garfield D.A."/>
            <person name="Garvin B.E."/>
            <person name="Gibson G."/>
            <person name="Gilbert D."/>
            <person name="Gnerre S."/>
            <person name="Godfrey J."/>
            <person name="Good R."/>
            <person name="Gotea V."/>
            <person name="Gravely B."/>
            <person name="Greenberg A.J."/>
            <person name="Griffiths-Jones S."/>
            <person name="Gross S."/>
            <person name="Guigo R."/>
            <person name="Gustafson E.A."/>
            <person name="Haerty W."/>
            <person name="Hahn M.W."/>
            <person name="Halligan D.L."/>
            <person name="Halpern A.L."/>
            <person name="Halter G.M."/>
            <person name="Han M.V."/>
            <person name="Heger A."/>
            <person name="Hillier L."/>
            <person name="Hinrichs A.S."/>
            <person name="Holmes I."/>
            <person name="Hoskins R.A."/>
            <person name="Hubisz M.J."/>
            <person name="Hultmark D."/>
            <person name="Huntley M.A."/>
            <person name="Jaffe D.B."/>
            <person name="Jagadeeshan S."/>
            <person name="Jeck W.R."/>
            <person name="Johnson J."/>
            <person name="Jones C.D."/>
            <person name="Jordan W.C."/>
            <person name="Karpen G.H."/>
            <person name="Kataoka E."/>
            <person name="Keightley P.D."/>
            <person name="Kheradpour P."/>
            <person name="Kirkness E.F."/>
            <person name="Koerich L.B."/>
            <person name="Kristiansen K."/>
            <person name="Kudrna D."/>
            <person name="Kulathinal R.J."/>
            <person name="Kumar S."/>
            <person name="Kwok R."/>
            <person name="Lander E."/>
            <person name="Langley C.H."/>
            <person name="Lapoint R."/>
            <person name="Lazzaro B.P."/>
            <person name="Lee S.J."/>
            <person name="Levesque L."/>
            <person name="Li R."/>
            <person name="Lin C.F."/>
            <person name="Lin M.F."/>
            <person name="Lindblad-Toh K."/>
            <person name="Llopart A."/>
            <person name="Long M."/>
            <person name="Low L."/>
            <person name="Lozovsky E."/>
            <person name="Lu J."/>
            <person name="Luo M."/>
            <person name="Machado C.A."/>
            <person name="Makalowski W."/>
            <person name="Marzo M."/>
            <person name="Matsuda M."/>
            <person name="Matzkin L."/>
            <person name="McAllister B."/>
            <person name="McBride C.S."/>
            <person name="McKernan B."/>
            <person name="McKernan K."/>
            <person name="Mendez-Lago M."/>
            <person name="Minx P."/>
            <person name="Mollenhauer M.U."/>
            <person name="Montooth K."/>
            <person name="Mount S.M."/>
            <person name="Mu X."/>
            <person name="Myers E."/>
            <person name="Negre B."/>
            <person name="Newfeld S."/>
            <person name="Nielsen R."/>
            <person name="Noor M.A."/>
            <person name="O'Grady P."/>
            <person name="Pachter L."/>
            <person name="Papaceit M."/>
            <person name="Parisi M.J."/>
            <person name="Parisi M."/>
            <person name="Parts L."/>
            <person name="Pedersen J.S."/>
            <person name="Pesole G."/>
            <person name="Phillippy A.M."/>
            <person name="Ponting C.P."/>
            <person name="Pop M."/>
            <person name="Porcelli D."/>
            <person name="Powell J.R."/>
            <person name="Prohaska S."/>
            <person name="Pruitt K."/>
            <person name="Puig M."/>
            <person name="Quesneville H."/>
            <person name="Ram K.R."/>
            <person name="Rand D."/>
            <person name="Rasmussen M.D."/>
            <person name="Reed L.K."/>
            <person name="Reenan R."/>
            <person name="Reily A."/>
            <person name="Remington K.A."/>
            <person name="Rieger T.T."/>
            <person name="Ritchie M.G."/>
            <person name="Robin C."/>
            <person name="Rogers Y.H."/>
            <person name="Rohde C."/>
            <person name="Rozas J."/>
            <person name="Rubenfield M.J."/>
            <person name="Ruiz A."/>
            <person name="Russo S."/>
            <person name="Salzberg S.L."/>
            <person name="Sanchez-Gracia A."/>
            <person name="Saranga D.J."/>
            <person name="Sato H."/>
            <person name="Schaeffer S.W."/>
            <person name="Schatz M.C."/>
            <person name="Schlenke T."/>
            <person name="Schwartz R."/>
            <person name="Segarra C."/>
            <person name="Singh R.S."/>
            <person name="Sirot L."/>
            <person name="Sirota M."/>
            <person name="Sisneros N.B."/>
            <person name="Smith C.D."/>
            <person name="Smith T.F."/>
            <person name="Spieth J."/>
            <person name="Stage D.E."/>
            <person name="Stark A."/>
            <person name="Stephan W."/>
            <person name="Strausberg R.L."/>
            <person name="Strempel S."/>
            <person name="Sturgill D."/>
            <person name="Sutton G."/>
            <person name="Sutton G.G."/>
            <person name="Tao W."/>
            <person name="Teichmann S."/>
            <person name="Tobari Y.N."/>
            <person name="Tomimura Y."/>
            <person name="Tsolas J.M."/>
            <person name="Valente V.L."/>
            <person name="Venter E."/>
            <person name="Venter J.C."/>
            <person name="Vicario S."/>
            <person name="Vieira F.G."/>
            <person name="Vilella A.J."/>
            <person name="Villasante A."/>
            <person name="Walenz B."/>
            <person name="Wang J."/>
            <person name="Wasserman M."/>
            <person name="Watts T."/>
            <person name="Wilson D."/>
            <person name="Wilson R.K."/>
            <person name="Wing R.A."/>
            <person name="Wolfner M.F."/>
            <person name="Wong A."/>
            <person name="Wong G.K."/>
            <person name="Wu C.I."/>
            <person name="Wu G."/>
            <person name="Yamamoto D."/>
            <person name="Yang H.P."/>
            <person name="Yang S.P."/>
            <person name="Yorke J.A."/>
            <person name="Yoshida K."/>
            <person name="Zdobnov E."/>
            <person name="Zhang P."/>
            <person name="Zhang Y."/>
            <person name="Zimin A.V."/>
            <person name="Baldwin J."/>
            <person name="Abdouelleil A."/>
            <person name="Abdulkadir J."/>
            <person name="Abebe A."/>
            <person name="Abera B."/>
            <person name="Abreu J."/>
            <person name="Acer S.C."/>
            <person name="Aftuck L."/>
            <person name="Alexander A."/>
            <person name="An P."/>
            <person name="Anderson E."/>
            <person name="Anderson S."/>
            <person name="Arachi H."/>
            <person name="Azer M."/>
            <person name="Bachantsang P."/>
            <person name="Barry A."/>
            <person name="Bayul T."/>
            <person name="Berlin A."/>
            <person name="Bessette D."/>
            <person name="Bloom T."/>
            <person name="Blye J."/>
            <person name="Boguslavskiy L."/>
            <person name="Bonnet C."/>
            <person name="Boukhgalter B."/>
            <person name="Bourzgui I."/>
            <person name="Brown A."/>
            <person name="Cahill P."/>
            <person name="Channer S."/>
            <person name="Cheshatsang Y."/>
            <person name="Chuda L."/>
            <person name="Citroen M."/>
            <person name="Collymore A."/>
            <person name="Cooke P."/>
            <person name="Costello M."/>
            <person name="D'Aco K."/>
            <person name="Daza R."/>
            <person name="De Haan G."/>
            <person name="DeGray S."/>
            <person name="DeMaso C."/>
            <person name="Dhargay N."/>
            <person name="Dooley K."/>
            <person name="Dooley E."/>
            <person name="Doricent M."/>
            <person name="Dorje P."/>
            <person name="Dorjee K."/>
            <person name="Dupes A."/>
            <person name="Elong R."/>
            <person name="Falk J."/>
            <person name="Farina A."/>
            <person name="Faro S."/>
            <person name="Ferguson D."/>
            <person name="Fisher S."/>
            <person name="Foley C.D."/>
            <person name="Franke A."/>
            <person name="Friedrich D."/>
            <person name="Gadbois L."/>
            <person name="Gearin G."/>
            <person name="Gearin C.R."/>
            <person name="Giannoukos G."/>
            <person name="Goode T."/>
            <person name="Graham J."/>
            <person name="Grandbois E."/>
            <person name="Grewal S."/>
            <person name="Gyaltsen K."/>
            <person name="Hafez N."/>
            <person name="Hagos B."/>
            <person name="Hall J."/>
            <person name="Henson C."/>
            <person name="Hollinger A."/>
            <person name="Honan T."/>
            <person name="Huard M.D."/>
            <person name="Hughes L."/>
            <person name="Hurhula B."/>
            <person name="Husby M.E."/>
            <person name="Kamat A."/>
            <person name="Kanga B."/>
            <person name="Kashin S."/>
            <person name="Khazanovich D."/>
            <person name="Kisner P."/>
            <person name="Lance K."/>
            <person name="Lara M."/>
            <person name="Lee W."/>
            <person name="Lennon N."/>
            <person name="Letendre F."/>
            <person name="LeVine R."/>
            <person name="Lipovsky A."/>
            <person name="Liu X."/>
            <person name="Liu J."/>
            <person name="Liu S."/>
            <person name="Lokyitsang T."/>
            <person name="Lokyitsang Y."/>
            <person name="Lubonja R."/>
            <person name="Lui A."/>
            <person name="MacDonald P."/>
            <person name="Magnisalis V."/>
            <person name="Maru K."/>
            <person name="Matthews C."/>
            <person name="McCusker W."/>
            <person name="McDonough S."/>
            <person name="Mehta T."/>
            <person name="Meldrim J."/>
            <person name="Meneus L."/>
            <person name="Mihai O."/>
            <person name="Mihalev A."/>
            <person name="Mihova T."/>
            <person name="Mittelman R."/>
            <person name="Mlenga V."/>
            <person name="Montmayeur A."/>
            <person name="Mulrain L."/>
            <person name="Navidi A."/>
            <person name="Naylor J."/>
            <person name="Negash T."/>
            <person name="Nguyen T."/>
            <person name="Nguyen N."/>
            <person name="Nicol R."/>
            <person name="Norbu C."/>
            <person name="Norbu N."/>
            <person name="Novod N."/>
            <person name="O'Neill B."/>
            <person name="Osman S."/>
            <person name="Markiewicz E."/>
            <person name="Oyono O.L."/>
            <person name="Patti C."/>
            <person name="Phunkhang P."/>
            <person name="Pierre F."/>
            <person name="Priest M."/>
            <person name="Raghuraman S."/>
            <person name="Rege F."/>
            <person name="Reyes R."/>
            <person name="Rise C."/>
            <person name="Rogov P."/>
            <person name="Ross K."/>
            <person name="Ryan E."/>
            <person name="Settipalli S."/>
            <person name="Shea T."/>
            <person name="Sherpa N."/>
            <person name="Shi L."/>
            <person name="Shih D."/>
            <person name="Sparrow T."/>
            <person name="Spaulding J."/>
            <person name="Stalker J."/>
            <person name="Stange-Thomann N."/>
            <person name="Stavropoulos S."/>
            <person name="Stone C."/>
            <person name="Strader C."/>
            <person name="Tesfaye S."/>
            <person name="Thomson T."/>
            <person name="Thoulutsang Y."/>
            <person name="Thoulutsang D."/>
            <person name="Topham K."/>
            <person name="Topping I."/>
            <person name="Tsamla T."/>
            <person name="Vassiliev H."/>
            <person name="Vo A."/>
            <person name="Wangchuk T."/>
            <person name="Wangdi T."/>
            <person name="Weiand M."/>
            <person name="Wilkinson J."/>
            <person name="Wilson A."/>
            <person name="Yadav S."/>
            <person name="Young G."/>
            <person name="Yu Q."/>
            <person name="Zembek L."/>
            <person name="Zhong D."/>
            <person name="Zimmer A."/>
            <person name="Zwirko Z."/>
            <person name="Jaffe D.B."/>
            <person name="Alvarez P."/>
            <person name="Brockman W."/>
            <person name="Butler J."/>
            <person name="Chin C."/>
            <person name="Gnerre S."/>
            <person name="Grabherr M."/>
            <person name="Kleber M."/>
            <person name="Mauceli E."/>
            <person name="MacCallum I."/>
        </authorList>
    </citation>
    <scope>NUCLEOTIDE SEQUENCE [LARGE SCALE GENOMIC DNA]</scope>
    <source>
        <strain evidence="2">MSH-3 / Tucson 14011-0111.49</strain>
    </source>
</reference>
<evidence type="ECO:0000313" key="1">
    <source>
        <dbReference type="EMBL" id="EDW26085.1"/>
    </source>
</evidence>
<name>B4ISJ2_DROPE</name>
<gene>
    <name evidence="1" type="primary">Dper\GL15412</name>
    <name evidence="1" type="ORF">Dper_GL15412</name>
</gene>
<organism evidence="2">
    <name type="scientific">Drosophila persimilis</name>
    <name type="common">Fruit fly</name>
    <dbReference type="NCBI Taxonomy" id="7234"/>
    <lineage>
        <taxon>Eukaryota</taxon>
        <taxon>Metazoa</taxon>
        <taxon>Ecdysozoa</taxon>
        <taxon>Arthropoda</taxon>
        <taxon>Hexapoda</taxon>
        <taxon>Insecta</taxon>
        <taxon>Pterygota</taxon>
        <taxon>Neoptera</taxon>
        <taxon>Endopterygota</taxon>
        <taxon>Diptera</taxon>
        <taxon>Brachycera</taxon>
        <taxon>Muscomorpha</taxon>
        <taxon>Ephydroidea</taxon>
        <taxon>Drosophilidae</taxon>
        <taxon>Drosophila</taxon>
        <taxon>Sophophora</taxon>
    </lineage>
</organism>